<dbReference type="InterPro" id="IPR013238">
    <property type="entry name" value="RNA_pol_III_Rbc25"/>
</dbReference>
<evidence type="ECO:0000256" key="6">
    <source>
        <dbReference type="RuleBase" id="RU369086"/>
    </source>
</evidence>
<evidence type="ECO:0000256" key="3">
    <source>
        <dbReference type="ARBA" id="ARBA00022478"/>
    </source>
</evidence>
<dbReference type="Proteomes" id="UP000478008">
    <property type="component" value="Unassembled WGS sequence"/>
</dbReference>
<protein>
    <recommendedName>
        <fullName evidence="6">DNA-directed RNA polymerase subunit</fullName>
    </recommendedName>
</protein>
<dbReference type="GO" id="GO:0006384">
    <property type="term" value="P:transcription initiation at RNA polymerase III promoter"/>
    <property type="evidence" value="ECO:0007669"/>
    <property type="project" value="TreeGrafter"/>
</dbReference>
<comment type="subcellular location">
    <subcellularLocation>
        <location evidence="1 6">Nucleus</location>
    </subcellularLocation>
</comment>
<evidence type="ECO:0000256" key="1">
    <source>
        <dbReference type="ARBA" id="ARBA00004123"/>
    </source>
</evidence>
<evidence type="ECO:0000256" key="4">
    <source>
        <dbReference type="ARBA" id="ARBA00023163"/>
    </source>
</evidence>
<evidence type="ECO:0000259" key="9">
    <source>
        <dbReference type="Pfam" id="PF08292"/>
    </source>
</evidence>
<dbReference type="PANTHER" id="PTHR12709:SF1">
    <property type="entry name" value="DNA-DIRECTED RNA POLYMERASE III SUBUNIT RPC8"/>
    <property type="match status" value="1"/>
</dbReference>
<dbReference type="GO" id="GO:0003677">
    <property type="term" value="F:DNA binding"/>
    <property type="evidence" value="ECO:0007669"/>
    <property type="project" value="InterPro"/>
</dbReference>
<reference evidence="10 11" key="1">
    <citation type="submission" date="2019-07" db="EMBL/GenBank/DDBJ databases">
        <authorList>
            <person name="Friedrich A."/>
            <person name="Schacherer J."/>
        </authorList>
    </citation>
    <scope>NUCLEOTIDE SEQUENCE [LARGE SCALE GENOMIC DNA]</scope>
</reference>
<dbReference type="Gene3D" id="3.30.1490.120">
    <property type="entry name" value="RNA polymerase Rpb7-like, N-terminal domain"/>
    <property type="match status" value="1"/>
</dbReference>
<evidence type="ECO:0000256" key="7">
    <source>
        <dbReference type="SAM" id="MobiDB-lite"/>
    </source>
</evidence>
<evidence type="ECO:0000256" key="5">
    <source>
        <dbReference type="ARBA" id="ARBA00023242"/>
    </source>
</evidence>
<organism evidence="10 11">
    <name type="scientific">Dekkera bruxellensis</name>
    <name type="common">Brettanomyces custersii</name>
    <dbReference type="NCBI Taxonomy" id="5007"/>
    <lineage>
        <taxon>Eukaryota</taxon>
        <taxon>Fungi</taxon>
        <taxon>Dikarya</taxon>
        <taxon>Ascomycota</taxon>
        <taxon>Saccharomycotina</taxon>
        <taxon>Pichiomycetes</taxon>
        <taxon>Pichiales</taxon>
        <taxon>Pichiaceae</taxon>
        <taxon>Brettanomyces</taxon>
    </lineage>
</organism>
<keyword evidence="11" id="KW-1185">Reference proteome</keyword>
<dbReference type="InterPro" id="IPR004519">
    <property type="entry name" value="RNAP_E/RPC8"/>
</dbReference>
<gene>
    <name evidence="10" type="primary">RPC25</name>
    <name evidence="10" type="ORF">DEBR0S1_06964G</name>
</gene>
<dbReference type="Pfam" id="PF03876">
    <property type="entry name" value="SHS2_Rpb7-N"/>
    <property type="match status" value="1"/>
</dbReference>
<proteinExistence type="inferred from homology"/>
<keyword evidence="5 6" id="KW-0539">Nucleus</keyword>
<keyword evidence="3 6" id="KW-0240">DNA-directed RNA polymerase</keyword>
<dbReference type="Gene3D" id="2.40.50.140">
    <property type="entry name" value="Nucleic acid-binding proteins"/>
    <property type="match status" value="1"/>
</dbReference>
<dbReference type="SUPFAM" id="SSF88798">
    <property type="entry name" value="N-terminal, heterodimerisation domain of RBP7 (RpoE)"/>
    <property type="match status" value="1"/>
</dbReference>
<feature type="region of interest" description="Disordered" evidence="7">
    <location>
        <begin position="158"/>
        <end position="184"/>
    </location>
</feature>
<dbReference type="EMBL" id="CABFWN010000001">
    <property type="protein sequence ID" value="VUG16079.1"/>
    <property type="molecule type" value="Genomic_DNA"/>
</dbReference>
<feature type="domain" description="RNA polymerase Rpb7-like N-terminal" evidence="8">
    <location>
        <begin position="9"/>
        <end position="64"/>
    </location>
</feature>
<dbReference type="InterPro" id="IPR005576">
    <property type="entry name" value="Rpb7-like_N"/>
</dbReference>
<dbReference type="NCBIfam" id="TIGR00448">
    <property type="entry name" value="rpoE"/>
    <property type="match status" value="1"/>
</dbReference>
<dbReference type="InterPro" id="IPR045113">
    <property type="entry name" value="Rpb7-like"/>
</dbReference>
<feature type="domain" description="RNA polymerase III subunit Rpc25" evidence="9">
    <location>
        <begin position="83"/>
        <end position="204"/>
    </location>
</feature>
<keyword evidence="4 6" id="KW-0804">Transcription</keyword>
<evidence type="ECO:0000313" key="11">
    <source>
        <dbReference type="Proteomes" id="UP000478008"/>
    </source>
</evidence>
<dbReference type="FunFam" id="2.40.50.140:FF:000221">
    <property type="entry name" value="DNA-directed RNA polymerase III subunit"/>
    <property type="match status" value="1"/>
</dbReference>
<dbReference type="SUPFAM" id="SSF50249">
    <property type="entry name" value="Nucleic acid-binding proteins"/>
    <property type="match status" value="1"/>
</dbReference>
<comment type="function">
    <text evidence="6">DNA-dependent RNA polymerase which catalyzes the transcription of DNA into RNA using the four ribonucleoside triphosphates as substrates.</text>
</comment>
<dbReference type="AlphaFoldDB" id="A0A7D9CVQ1"/>
<evidence type="ECO:0000259" key="8">
    <source>
        <dbReference type="Pfam" id="PF03876"/>
    </source>
</evidence>
<dbReference type="Pfam" id="PF08292">
    <property type="entry name" value="RNA_pol_Rbc25"/>
    <property type="match status" value="1"/>
</dbReference>
<dbReference type="CDD" id="cd04330">
    <property type="entry name" value="RNAP_III_Rpc25_N"/>
    <property type="match status" value="1"/>
</dbReference>
<dbReference type="GO" id="GO:0003899">
    <property type="term" value="F:DNA-directed RNA polymerase activity"/>
    <property type="evidence" value="ECO:0007669"/>
    <property type="project" value="InterPro"/>
</dbReference>
<dbReference type="GO" id="GO:0005666">
    <property type="term" value="C:RNA polymerase III complex"/>
    <property type="evidence" value="ECO:0007669"/>
    <property type="project" value="TreeGrafter"/>
</dbReference>
<dbReference type="InterPro" id="IPR012340">
    <property type="entry name" value="NA-bd_OB-fold"/>
</dbReference>
<evidence type="ECO:0000256" key="2">
    <source>
        <dbReference type="ARBA" id="ARBA00009307"/>
    </source>
</evidence>
<dbReference type="PANTHER" id="PTHR12709">
    <property type="entry name" value="DNA-DIRECTED RNA POLYMERASE II, III"/>
    <property type="match status" value="1"/>
</dbReference>
<dbReference type="InterPro" id="IPR036898">
    <property type="entry name" value="RNA_pol_Rpb7-like_N_sf"/>
</dbReference>
<sequence length="205" mass="23558">MFQLSIISDLTRIPPKMFSLPRLVAIKQELNGKYANKVIPKLGLAIAVWDVLKVDDGMLKPGDGSIYIKVVFRCVVFKPFVGEVLTGWIESCSEEGIKVNMEFFNDIFIPKSLLFENSLYSPKDNAWVWQMDEENKLYLDVNERINFRVEEEVFNDVRPKGPDNPIVFDDDDQKENEQKKKHSTPPYALVASCQTDGMGCVSWWE</sequence>
<comment type="similarity">
    <text evidence="2">Belongs to the eukaryotic RPB7/RPC8 RNA polymerase subunit family.</text>
</comment>
<name>A0A7D9CVQ1_DEKBR</name>
<accession>A0A7D9CVQ1</accession>
<evidence type="ECO:0000313" key="10">
    <source>
        <dbReference type="EMBL" id="VUG16079.1"/>
    </source>
</evidence>